<comment type="caution">
    <text evidence="9">The sequence shown here is derived from an EMBL/GenBank/DDBJ whole genome shotgun (WGS) entry which is preliminary data.</text>
</comment>
<dbReference type="InterPro" id="IPR003593">
    <property type="entry name" value="AAA+_ATPase"/>
</dbReference>
<keyword evidence="4" id="KW-1003">Cell membrane</keyword>
<evidence type="ECO:0000256" key="7">
    <source>
        <dbReference type="ARBA" id="ARBA00023136"/>
    </source>
</evidence>
<name>A0A147EBP5_9MICO</name>
<gene>
    <name evidence="9" type="ORF">NS354_12110</name>
</gene>
<dbReference type="OrthoDB" id="8481147at2"/>
<dbReference type="Gene3D" id="3.40.50.300">
    <property type="entry name" value="P-loop containing nucleotide triphosphate hydrolases"/>
    <property type="match status" value="1"/>
</dbReference>
<comment type="similarity">
    <text evidence="2">Belongs to the ABC transporter superfamily.</text>
</comment>
<dbReference type="PROSITE" id="PS00211">
    <property type="entry name" value="ABC_TRANSPORTER_1"/>
    <property type="match status" value="1"/>
</dbReference>
<protein>
    <submittedName>
        <fullName evidence="9">Peptide ABC transporter ATPase</fullName>
    </submittedName>
</protein>
<evidence type="ECO:0000313" key="10">
    <source>
        <dbReference type="Proteomes" id="UP000070810"/>
    </source>
</evidence>
<dbReference type="PANTHER" id="PTHR43297:SF2">
    <property type="entry name" value="DIPEPTIDE TRANSPORT ATP-BINDING PROTEIN DPPD"/>
    <property type="match status" value="1"/>
</dbReference>
<evidence type="ECO:0000256" key="1">
    <source>
        <dbReference type="ARBA" id="ARBA00004202"/>
    </source>
</evidence>
<dbReference type="GO" id="GO:0016887">
    <property type="term" value="F:ATP hydrolysis activity"/>
    <property type="evidence" value="ECO:0007669"/>
    <property type="project" value="InterPro"/>
</dbReference>
<evidence type="ECO:0000256" key="3">
    <source>
        <dbReference type="ARBA" id="ARBA00022448"/>
    </source>
</evidence>
<dbReference type="FunFam" id="3.40.50.300:FF:000016">
    <property type="entry name" value="Oligopeptide ABC transporter ATP-binding component"/>
    <property type="match status" value="1"/>
</dbReference>
<evidence type="ECO:0000256" key="5">
    <source>
        <dbReference type="ARBA" id="ARBA00022741"/>
    </source>
</evidence>
<dbReference type="Pfam" id="PF08352">
    <property type="entry name" value="oligo_HPY"/>
    <property type="match status" value="1"/>
</dbReference>
<dbReference type="InterPro" id="IPR027417">
    <property type="entry name" value="P-loop_NTPase"/>
</dbReference>
<dbReference type="InterPro" id="IPR050388">
    <property type="entry name" value="ABC_Ni/Peptide_Import"/>
</dbReference>
<sequence length="268" mass="29061">MTLLHVDRLTVARASGAGSPLVDGVSFTVEAGEVVGVVGESGSGKTLTGLALLGLLPDGLAASGSIRFDGRELLTQTRPEWERTRGTDIAMVLQDPSSSLHPMLKLGEQLTDHVRQHLGLSKPAAEARAIELMERVHLREPKRLLGQYPHQLSGGMKQRVSIAIALACDPKLLIADEPTTALDANIRTGIIALLNELRRESGMGIIFVTHDLAMLSTIADRLNVFRTGEIVEAGDSDRIFRSPRHPYTRVLLDAVPQVPWPRPEEVLS</sequence>
<evidence type="ECO:0000256" key="2">
    <source>
        <dbReference type="ARBA" id="ARBA00005417"/>
    </source>
</evidence>
<dbReference type="Pfam" id="PF00005">
    <property type="entry name" value="ABC_tran"/>
    <property type="match status" value="1"/>
</dbReference>
<dbReference type="GO" id="GO:0015833">
    <property type="term" value="P:peptide transport"/>
    <property type="evidence" value="ECO:0007669"/>
    <property type="project" value="InterPro"/>
</dbReference>
<keyword evidence="10" id="KW-1185">Reference proteome</keyword>
<dbReference type="RefSeq" id="WP_058594711.1">
    <property type="nucleotide sequence ID" value="NZ_LDRK01000116.1"/>
</dbReference>
<dbReference type="EMBL" id="LDRK01000116">
    <property type="protein sequence ID" value="KTR81795.1"/>
    <property type="molecule type" value="Genomic_DNA"/>
</dbReference>
<keyword evidence="5" id="KW-0547">Nucleotide-binding</keyword>
<dbReference type="GO" id="GO:0005886">
    <property type="term" value="C:plasma membrane"/>
    <property type="evidence" value="ECO:0007669"/>
    <property type="project" value="UniProtKB-SubCell"/>
</dbReference>
<dbReference type="InterPro" id="IPR013563">
    <property type="entry name" value="Oligopep_ABC_C"/>
</dbReference>
<evidence type="ECO:0000259" key="8">
    <source>
        <dbReference type="PROSITE" id="PS50893"/>
    </source>
</evidence>
<dbReference type="InterPro" id="IPR017871">
    <property type="entry name" value="ABC_transporter-like_CS"/>
</dbReference>
<dbReference type="SMART" id="SM00382">
    <property type="entry name" value="AAA"/>
    <property type="match status" value="1"/>
</dbReference>
<dbReference type="PATRIC" id="fig|1079994.3.peg.329"/>
<organism evidence="9 10">
    <name type="scientific">Leucobacter chromiiresistens</name>
    <dbReference type="NCBI Taxonomy" id="1079994"/>
    <lineage>
        <taxon>Bacteria</taxon>
        <taxon>Bacillati</taxon>
        <taxon>Actinomycetota</taxon>
        <taxon>Actinomycetes</taxon>
        <taxon>Micrococcales</taxon>
        <taxon>Microbacteriaceae</taxon>
        <taxon>Leucobacter</taxon>
    </lineage>
</organism>
<evidence type="ECO:0000256" key="6">
    <source>
        <dbReference type="ARBA" id="ARBA00022840"/>
    </source>
</evidence>
<feature type="domain" description="ABC transporter" evidence="8">
    <location>
        <begin position="4"/>
        <end position="252"/>
    </location>
</feature>
<dbReference type="InterPro" id="IPR003439">
    <property type="entry name" value="ABC_transporter-like_ATP-bd"/>
</dbReference>
<comment type="subcellular location">
    <subcellularLocation>
        <location evidence="1">Cell membrane</location>
        <topology evidence="1">Peripheral membrane protein</topology>
    </subcellularLocation>
</comment>
<proteinExistence type="inferred from homology"/>
<keyword evidence="3" id="KW-0813">Transport</keyword>
<dbReference type="AlphaFoldDB" id="A0A147EBP5"/>
<accession>A0A147EBP5</accession>
<dbReference type="Proteomes" id="UP000070810">
    <property type="component" value="Unassembled WGS sequence"/>
</dbReference>
<evidence type="ECO:0000256" key="4">
    <source>
        <dbReference type="ARBA" id="ARBA00022475"/>
    </source>
</evidence>
<dbReference type="GO" id="GO:0005524">
    <property type="term" value="F:ATP binding"/>
    <property type="evidence" value="ECO:0007669"/>
    <property type="project" value="UniProtKB-KW"/>
</dbReference>
<dbReference type="PANTHER" id="PTHR43297">
    <property type="entry name" value="OLIGOPEPTIDE TRANSPORT ATP-BINDING PROTEIN APPD"/>
    <property type="match status" value="1"/>
</dbReference>
<keyword evidence="7" id="KW-0472">Membrane</keyword>
<dbReference type="CDD" id="cd03257">
    <property type="entry name" value="ABC_NikE_OppD_transporters"/>
    <property type="match status" value="1"/>
</dbReference>
<keyword evidence="6" id="KW-0067">ATP-binding</keyword>
<reference evidence="9 10" key="1">
    <citation type="journal article" date="2016" name="Front. Microbiol.">
        <title>Genomic Resource of Rice Seed Associated Bacteria.</title>
        <authorList>
            <person name="Midha S."/>
            <person name="Bansal K."/>
            <person name="Sharma S."/>
            <person name="Kumar N."/>
            <person name="Patil P.P."/>
            <person name="Chaudhry V."/>
            <person name="Patil P.B."/>
        </authorList>
    </citation>
    <scope>NUCLEOTIDE SEQUENCE [LARGE SCALE GENOMIC DNA]</scope>
    <source>
        <strain evidence="9 10">NS354</strain>
    </source>
</reference>
<dbReference type="PROSITE" id="PS50893">
    <property type="entry name" value="ABC_TRANSPORTER_2"/>
    <property type="match status" value="1"/>
</dbReference>
<dbReference type="SUPFAM" id="SSF52540">
    <property type="entry name" value="P-loop containing nucleoside triphosphate hydrolases"/>
    <property type="match status" value="1"/>
</dbReference>
<evidence type="ECO:0000313" key="9">
    <source>
        <dbReference type="EMBL" id="KTR81795.1"/>
    </source>
</evidence>